<dbReference type="EMBL" id="CAWUFR010001030">
    <property type="protein sequence ID" value="CAK6982475.1"/>
    <property type="molecule type" value="Genomic_DNA"/>
</dbReference>
<dbReference type="GO" id="GO:0048251">
    <property type="term" value="P:elastic fiber assembly"/>
    <property type="evidence" value="ECO:0007669"/>
    <property type="project" value="TreeGrafter"/>
</dbReference>
<name>A0AAV1QH50_SCOSC</name>
<evidence type="ECO:0000313" key="2">
    <source>
        <dbReference type="EMBL" id="CAK6982475.1"/>
    </source>
</evidence>
<dbReference type="AlphaFoldDB" id="A0AAV1QH50"/>
<dbReference type="InterPro" id="IPR002181">
    <property type="entry name" value="Fibrinogen_a/b/g_C_dom"/>
</dbReference>
<dbReference type="CDD" id="cd00087">
    <property type="entry name" value="FReD"/>
    <property type="match status" value="1"/>
</dbReference>
<feature type="domain" description="Fibrinogen C-terminal" evidence="1">
    <location>
        <begin position="1"/>
        <end position="182"/>
    </location>
</feature>
<dbReference type="SUPFAM" id="SSF56496">
    <property type="entry name" value="Fibrinogen C-terminal domain-like"/>
    <property type="match status" value="1"/>
</dbReference>
<dbReference type="Pfam" id="PF00147">
    <property type="entry name" value="Fibrinogen_C"/>
    <property type="match status" value="1"/>
</dbReference>
<dbReference type="InterPro" id="IPR036056">
    <property type="entry name" value="Fibrinogen-like_C"/>
</dbReference>
<keyword evidence="3" id="KW-1185">Reference proteome</keyword>
<dbReference type="PROSITE" id="PS51406">
    <property type="entry name" value="FIBRINOGEN_C_2"/>
    <property type="match status" value="1"/>
</dbReference>
<evidence type="ECO:0000313" key="3">
    <source>
        <dbReference type="Proteomes" id="UP001314229"/>
    </source>
</evidence>
<dbReference type="InterPro" id="IPR014716">
    <property type="entry name" value="Fibrinogen_a/b/g_C_1"/>
</dbReference>
<dbReference type="PANTHER" id="PTHR19143">
    <property type="entry name" value="FIBRINOGEN/TENASCIN/ANGIOPOEITIN"/>
    <property type="match status" value="1"/>
</dbReference>
<accession>A0AAV1QH50</accession>
<dbReference type="Proteomes" id="UP001314229">
    <property type="component" value="Unassembled WGS sequence"/>
</dbReference>
<comment type="caution">
    <text evidence="2">The sequence shown here is derived from an EMBL/GenBank/DDBJ whole genome shotgun (WGS) entry which is preliminary data.</text>
</comment>
<evidence type="ECO:0000259" key="1">
    <source>
        <dbReference type="PROSITE" id="PS51406"/>
    </source>
</evidence>
<proteinExistence type="predicted"/>
<protein>
    <submittedName>
        <fullName evidence="2">Microfibril-associated glycoprotein 4-like</fullName>
    </submittedName>
</protein>
<dbReference type="InterPro" id="IPR050373">
    <property type="entry name" value="Fibrinogen_C-term_domain"/>
</dbReference>
<sequence length="182" mass="20731">MDSAGGGWTVFQRRMDGSVNFYRPWDHYKKGFGSAAGEYWLGLESLFHLTLRKKFELLVDMEDFSGNKVFARYSSFSIDPESHGYRLNVSGFTNGGAGDSLSGHNGQKFSTFDKDQDSSSYNCARQYLGAFWYHYGCHTTNPNGVYRWGADATIHGVGVEWSLWKDYNYSLKTFSMKIRPVQ</sequence>
<reference evidence="2 3" key="1">
    <citation type="submission" date="2024-01" db="EMBL/GenBank/DDBJ databases">
        <authorList>
            <person name="Alioto T."/>
            <person name="Alioto T."/>
            <person name="Gomez Garrido J."/>
        </authorList>
    </citation>
    <scope>NUCLEOTIDE SEQUENCE [LARGE SCALE GENOMIC DNA]</scope>
</reference>
<dbReference type="Gene3D" id="3.90.215.10">
    <property type="entry name" value="Gamma Fibrinogen, chain A, domain 1"/>
    <property type="match status" value="1"/>
</dbReference>
<dbReference type="SMART" id="SM00186">
    <property type="entry name" value="FBG"/>
    <property type="match status" value="1"/>
</dbReference>
<dbReference type="GO" id="GO:0005615">
    <property type="term" value="C:extracellular space"/>
    <property type="evidence" value="ECO:0007669"/>
    <property type="project" value="TreeGrafter"/>
</dbReference>
<organism evidence="2 3">
    <name type="scientific">Scomber scombrus</name>
    <name type="common">Atlantic mackerel</name>
    <name type="synonym">Scomber vernalis</name>
    <dbReference type="NCBI Taxonomy" id="13677"/>
    <lineage>
        <taxon>Eukaryota</taxon>
        <taxon>Metazoa</taxon>
        <taxon>Chordata</taxon>
        <taxon>Craniata</taxon>
        <taxon>Vertebrata</taxon>
        <taxon>Euteleostomi</taxon>
        <taxon>Actinopterygii</taxon>
        <taxon>Neopterygii</taxon>
        <taxon>Teleostei</taxon>
        <taxon>Neoteleostei</taxon>
        <taxon>Acanthomorphata</taxon>
        <taxon>Pelagiaria</taxon>
        <taxon>Scombriformes</taxon>
        <taxon>Scombridae</taxon>
        <taxon>Scomber</taxon>
    </lineage>
</organism>
<gene>
    <name evidence="2" type="ORF">FSCOSCO3_A002827</name>
</gene>
<dbReference type="PANTHER" id="PTHR19143:SF225">
    <property type="entry name" value="MICROFIBRIL-ASSOCIATED GLYCOPROTEIN 4"/>
    <property type="match status" value="1"/>
</dbReference>